<feature type="compositionally biased region" description="Acidic residues" evidence="1">
    <location>
        <begin position="206"/>
        <end position="232"/>
    </location>
</feature>
<dbReference type="Pfam" id="PF20150">
    <property type="entry name" value="2EXR"/>
    <property type="match status" value="1"/>
</dbReference>
<accession>A0ABR1U3I9</accession>
<comment type="caution">
    <text evidence="3">The sequence shown here is derived from an EMBL/GenBank/DDBJ whole genome shotgun (WGS) entry which is preliminary data.</text>
</comment>
<dbReference type="InterPro" id="IPR045518">
    <property type="entry name" value="2EXR"/>
</dbReference>
<proteinExistence type="predicted"/>
<feature type="domain" description="2EXR" evidence="2">
    <location>
        <begin position="12"/>
        <end position="94"/>
    </location>
</feature>
<sequence length="232" mass="26445">MSTTNDVPKLGNMPMELQQMIWTEAILADYTDRVIPVLYGSNQIVLRNDTMVLPEFFRYSQASRSAAQRIYDLQLPVMKNGKPGYVRLSSKLDIFFVSAWGYTLGVNVRSPLFQVSPTPLRPEALAKVERVMEHHLDLEDLVYNVDPTFDRAVFPSVNTCFIRLDHERPTLANLAGRLPGPGPHTAVDLLDYCTKPSWYEEREVTDVTEDEEMEDAEVEDAEVEDAEVEEME</sequence>
<protein>
    <recommendedName>
        <fullName evidence="2">2EXR domain-containing protein</fullName>
    </recommendedName>
</protein>
<dbReference type="Proteomes" id="UP001444661">
    <property type="component" value="Unassembled WGS sequence"/>
</dbReference>
<dbReference type="EMBL" id="JAQQWK010000002">
    <property type="protein sequence ID" value="KAK8052518.1"/>
    <property type="molecule type" value="Genomic_DNA"/>
</dbReference>
<evidence type="ECO:0000313" key="4">
    <source>
        <dbReference type="Proteomes" id="UP001444661"/>
    </source>
</evidence>
<evidence type="ECO:0000313" key="3">
    <source>
        <dbReference type="EMBL" id="KAK8052518.1"/>
    </source>
</evidence>
<gene>
    <name evidence="3" type="ORF">PG993_003903</name>
</gene>
<evidence type="ECO:0000256" key="1">
    <source>
        <dbReference type="SAM" id="MobiDB-lite"/>
    </source>
</evidence>
<organism evidence="3 4">
    <name type="scientific">Apiospora rasikravindrae</name>
    <dbReference type="NCBI Taxonomy" id="990691"/>
    <lineage>
        <taxon>Eukaryota</taxon>
        <taxon>Fungi</taxon>
        <taxon>Dikarya</taxon>
        <taxon>Ascomycota</taxon>
        <taxon>Pezizomycotina</taxon>
        <taxon>Sordariomycetes</taxon>
        <taxon>Xylariomycetidae</taxon>
        <taxon>Amphisphaeriales</taxon>
        <taxon>Apiosporaceae</taxon>
        <taxon>Apiospora</taxon>
    </lineage>
</organism>
<feature type="region of interest" description="Disordered" evidence="1">
    <location>
        <begin position="203"/>
        <end position="232"/>
    </location>
</feature>
<keyword evidence="4" id="KW-1185">Reference proteome</keyword>
<name>A0ABR1U3I9_9PEZI</name>
<evidence type="ECO:0000259" key="2">
    <source>
        <dbReference type="Pfam" id="PF20150"/>
    </source>
</evidence>
<reference evidence="3 4" key="1">
    <citation type="submission" date="2023-01" db="EMBL/GenBank/DDBJ databases">
        <title>Analysis of 21 Apiospora genomes using comparative genomics revels a genus with tremendous synthesis potential of carbohydrate active enzymes and secondary metabolites.</title>
        <authorList>
            <person name="Sorensen T."/>
        </authorList>
    </citation>
    <scope>NUCLEOTIDE SEQUENCE [LARGE SCALE GENOMIC DNA]</scope>
    <source>
        <strain evidence="3 4">CBS 33761</strain>
    </source>
</reference>